<feature type="domain" description="CBS" evidence="12">
    <location>
        <begin position="206"/>
        <end position="267"/>
    </location>
</feature>
<evidence type="ECO:0000256" key="10">
    <source>
        <dbReference type="PROSITE-ProRule" id="PRU01193"/>
    </source>
</evidence>
<evidence type="ECO:0000259" key="12">
    <source>
        <dbReference type="PROSITE" id="PS51371"/>
    </source>
</evidence>
<feature type="domain" description="CBS" evidence="12">
    <location>
        <begin position="272"/>
        <end position="329"/>
    </location>
</feature>
<dbReference type="InterPro" id="IPR005170">
    <property type="entry name" value="Transptr-assoc_dom"/>
</dbReference>
<gene>
    <name evidence="14" type="ORF">JMN37_05355</name>
</gene>
<dbReference type="EMBL" id="JAEUWV010000005">
    <property type="protein sequence ID" value="MCO6394408.1"/>
    <property type="molecule type" value="Genomic_DNA"/>
</dbReference>
<comment type="similarity">
    <text evidence="2">Belongs to the UPF0053 family.</text>
</comment>
<dbReference type="SMART" id="SM01091">
    <property type="entry name" value="CorC_HlyC"/>
    <property type="match status" value="1"/>
</dbReference>
<dbReference type="InterPro" id="IPR044751">
    <property type="entry name" value="Ion_transp-like_CBS"/>
</dbReference>
<dbReference type="InterPro" id="IPR002550">
    <property type="entry name" value="CNNM"/>
</dbReference>
<accession>A0AAW5HVG8</accession>
<dbReference type="PANTHER" id="PTHR22777:SF32">
    <property type="entry name" value="UPF0053 INNER MEMBRANE PROTEIN YFJD"/>
    <property type="match status" value="1"/>
</dbReference>
<dbReference type="CDD" id="cd04590">
    <property type="entry name" value="CBS_pair_CorC_HlyC_assoc"/>
    <property type="match status" value="1"/>
</dbReference>
<dbReference type="PROSITE" id="PS51371">
    <property type="entry name" value="CBS"/>
    <property type="match status" value="2"/>
</dbReference>
<dbReference type="Gene3D" id="3.10.580.10">
    <property type="entry name" value="CBS-domain"/>
    <property type="match status" value="1"/>
</dbReference>
<dbReference type="SUPFAM" id="SSF56176">
    <property type="entry name" value="FAD-binding/transporter-associated domain-like"/>
    <property type="match status" value="1"/>
</dbReference>
<evidence type="ECO:0000256" key="7">
    <source>
        <dbReference type="ARBA" id="ARBA00023122"/>
    </source>
</evidence>
<evidence type="ECO:0000256" key="5">
    <source>
        <dbReference type="ARBA" id="ARBA00022737"/>
    </source>
</evidence>
<keyword evidence="3" id="KW-1003">Cell membrane</keyword>
<dbReference type="AlphaFoldDB" id="A0AAW5HVG8"/>
<evidence type="ECO:0000259" key="13">
    <source>
        <dbReference type="PROSITE" id="PS51846"/>
    </source>
</evidence>
<keyword evidence="5" id="KW-0677">Repeat</keyword>
<dbReference type="FunFam" id="3.10.580.10:FF:000002">
    <property type="entry name" value="Magnesium/cobalt efflux protein CorC"/>
    <property type="match status" value="1"/>
</dbReference>
<dbReference type="Pfam" id="PF01595">
    <property type="entry name" value="CNNM"/>
    <property type="match status" value="1"/>
</dbReference>
<evidence type="ECO:0000256" key="1">
    <source>
        <dbReference type="ARBA" id="ARBA00004651"/>
    </source>
</evidence>
<dbReference type="SUPFAM" id="SSF54631">
    <property type="entry name" value="CBS-domain pair"/>
    <property type="match status" value="1"/>
</dbReference>
<name>A0AAW5HVG8_9CORY</name>
<reference evidence="14 15" key="1">
    <citation type="submission" date="2021-01" db="EMBL/GenBank/DDBJ databases">
        <title>Identification and Characterization of Corynebacterium sp.</title>
        <authorList>
            <person name="Luo Q."/>
            <person name="Qu P."/>
            <person name="Chen Q."/>
        </authorList>
    </citation>
    <scope>NUCLEOTIDE SEQUENCE [LARGE SCALE GENOMIC DNA]</scope>
    <source>
        <strain evidence="14 15">MC-18</strain>
    </source>
</reference>
<dbReference type="RefSeq" id="WP_252931281.1">
    <property type="nucleotide sequence ID" value="NZ_JAEUWV010000005.1"/>
</dbReference>
<dbReference type="PANTHER" id="PTHR22777">
    <property type="entry name" value="HEMOLYSIN-RELATED"/>
    <property type="match status" value="1"/>
</dbReference>
<keyword evidence="4 10" id="KW-0812">Transmembrane</keyword>
<feature type="transmembrane region" description="Helical" evidence="11">
    <location>
        <begin position="91"/>
        <end position="113"/>
    </location>
</feature>
<proteinExistence type="inferred from homology"/>
<keyword evidence="8 10" id="KW-0472">Membrane</keyword>
<dbReference type="InterPro" id="IPR016169">
    <property type="entry name" value="FAD-bd_PCMH_sub2"/>
</dbReference>
<dbReference type="Pfam" id="PF00571">
    <property type="entry name" value="CBS"/>
    <property type="match status" value="2"/>
</dbReference>
<evidence type="ECO:0000256" key="2">
    <source>
        <dbReference type="ARBA" id="ARBA00006337"/>
    </source>
</evidence>
<evidence type="ECO:0000313" key="15">
    <source>
        <dbReference type="Proteomes" id="UP001205920"/>
    </source>
</evidence>
<dbReference type="Gene3D" id="3.30.465.10">
    <property type="match status" value="1"/>
</dbReference>
<keyword evidence="6 10" id="KW-1133">Transmembrane helix</keyword>
<comment type="caution">
    <text evidence="14">The sequence shown here is derived from an EMBL/GenBank/DDBJ whole genome shotgun (WGS) entry which is preliminary data.</text>
</comment>
<dbReference type="InterPro" id="IPR036318">
    <property type="entry name" value="FAD-bd_PCMH-like_sf"/>
</dbReference>
<evidence type="ECO:0000256" key="11">
    <source>
        <dbReference type="SAM" id="Phobius"/>
    </source>
</evidence>
<feature type="transmembrane region" description="Helical" evidence="11">
    <location>
        <begin position="65"/>
        <end position="84"/>
    </location>
</feature>
<dbReference type="GO" id="GO:0005886">
    <property type="term" value="C:plasma membrane"/>
    <property type="evidence" value="ECO:0007669"/>
    <property type="project" value="UniProtKB-SubCell"/>
</dbReference>
<evidence type="ECO:0000256" key="9">
    <source>
        <dbReference type="PROSITE-ProRule" id="PRU00703"/>
    </source>
</evidence>
<organism evidence="14 15">
    <name type="scientific">Corynebacterium lipophilum</name>
    <dbReference type="NCBI Taxonomy" id="2804918"/>
    <lineage>
        <taxon>Bacteria</taxon>
        <taxon>Bacillati</taxon>
        <taxon>Actinomycetota</taxon>
        <taxon>Actinomycetes</taxon>
        <taxon>Mycobacteriales</taxon>
        <taxon>Corynebacteriaceae</taxon>
        <taxon>Corynebacterium</taxon>
    </lineage>
</organism>
<dbReference type="PROSITE" id="PS51846">
    <property type="entry name" value="CNNM"/>
    <property type="match status" value="1"/>
</dbReference>
<protein>
    <submittedName>
        <fullName evidence="14">HlyC/CorC family transporter</fullName>
    </submittedName>
</protein>
<keyword evidence="7 9" id="KW-0129">CBS domain</keyword>
<evidence type="ECO:0000313" key="14">
    <source>
        <dbReference type="EMBL" id="MCO6394408.1"/>
    </source>
</evidence>
<dbReference type="InterPro" id="IPR000644">
    <property type="entry name" value="CBS_dom"/>
</dbReference>
<feature type="domain" description="CNNM transmembrane" evidence="13">
    <location>
        <begin position="1"/>
        <end position="187"/>
    </location>
</feature>
<evidence type="ECO:0000256" key="3">
    <source>
        <dbReference type="ARBA" id="ARBA00022475"/>
    </source>
</evidence>
<comment type="subcellular location">
    <subcellularLocation>
        <location evidence="1">Cell membrane</location>
        <topology evidence="1">Multi-pass membrane protein</topology>
    </subcellularLocation>
</comment>
<sequence>MEFTVAYGLVAVLALLLSGLFGSVESALTPISRARVETMVKDEVSGAKALARVVDARANQINMLVMLRTVLDAVAAVFAAMLAMDLIPSDAWAIIAAVASVTLLQFSIIGVFARTAGRRNPYTISLKAAPWLVIVNRVLGPVSRLLIWVGNLFHPGEDFRDGPYSTEVELREMVDIAQEKGVVETAEGRMIQNIFDLASTHARQIMVPRPEMIWIEGEKTARQATTLMVRSGHSRVPVIGENVDEIVGVAYLKDMFGPTGTPVAPDTVLSTLMREPLFIPDSKPLDVLLQEMQRVNTHIAIVIDEFGNVAGLLTMEDLLEEIVGEITDEYDDDEDAPIEFVAARTLRAQARLPLDDLVDFLADNLDYELAFEEDVTDSVDTVAGLLSYELGRVPLPGSAIVHDGLRYTAEGGRDRRGRIKTRSVLIEVPEPAEAPMEDSDGGSEDK</sequence>
<dbReference type="InterPro" id="IPR046342">
    <property type="entry name" value="CBS_dom_sf"/>
</dbReference>
<evidence type="ECO:0000256" key="4">
    <source>
        <dbReference type="ARBA" id="ARBA00022692"/>
    </source>
</evidence>
<evidence type="ECO:0000256" key="8">
    <source>
        <dbReference type="ARBA" id="ARBA00023136"/>
    </source>
</evidence>
<evidence type="ECO:0000256" key="6">
    <source>
        <dbReference type="ARBA" id="ARBA00022989"/>
    </source>
</evidence>
<keyword evidence="15" id="KW-1185">Reference proteome</keyword>
<dbReference type="GO" id="GO:0050660">
    <property type="term" value="F:flavin adenine dinucleotide binding"/>
    <property type="evidence" value="ECO:0007669"/>
    <property type="project" value="InterPro"/>
</dbReference>
<dbReference type="Proteomes" id="UP001205920">
    <property type="component" value="Unassembled WGS sequence"/>
</dbReference>